<dbReference type="InterPro" id="IPR000182">
    <property type="entry name" value="GNAT_dom"/>
</dbReference>
<protein>
    <submittedName>
        <fullName evidence="2">Acetyltransferase (GNAT) domain-containing protein</fullName>
    </submittedName>
</protein>
<evidence type="ECO:0000259" key="1">
    <source>
        <dbReference type="PROSITE" id="PS51186"/>
    </source>
</evidence>
<keyword evidence="3" id="KW-1185">Reference proteome</keyword>
<dbReference type="OrthoDB" id="9127144at2"/>
<dbReference type="STRING" id="84698.SAMN04488528_102712"/>
<dbReference type="EMBL" id="FOKI01000027">
    <property type="protein sequence ID" value="SFB30384.1"/>
    <property type="molecule type" value="Genomic_DNA"/>
</dbReference>
<organism evidence="2 3">
    <name type="scientific">Clostridium frigidicarnis</name>
    <dbReference type="NCBI Taxonomy" id="84698"/>
    <lineage>
        <taxon>Bacteria</taxon>
        <taxon>Bacillati</taxon>
        <taxon>Bacillota</taxon>
        <taxon>Clostridia</taxon>
        <taxon>Eubacteriales</taxon>
        <taxon>Clostridiaceae</taxon>
        <taxon>Clostridium</taxon>
    </lineage>
</organism>
<dbReference type="CDD" id="cd04301">
    <property type="entry name" value="NAT_SF"/>
    <property type="match status" value="1"/>
</dbReference>
<proteinExistence type="predicted"/>
<reference evidence="2 3" key="1">
    <citation type="submission" date="2016-10" db="EMBL/GenBank/DDBJ databases">
        <authorList>
            <person name="de Groot N.N."/>
        </authorList>
    </citation>
    <scope>NUCLEOTIDE SEQUENCE [LARGE SCALE GENOMIC DNA]</scope>
    <source>
        <strain evidence="2 3">DSM 12271</strain>
    </source>
</reference>
<dbReference type="InterPro" id="IPR016181">
    <property type="entry name" value="Acyl_CoA_acyltransferase"/>
</dbReference>
<dbReference type="RefSeq" id="WP_090042366.1">
    <property type="nucleotide sequence ID" value="NZ_FOKI01000027.1"/>
</dbReference>
<keyword evidence="2" id="KW-0808">Transferase</keyword>
<feature type="domain" description="N-acetyltransferase" evidence="1">
    <location>
        <begin position="4"/>
        <end position="159"/>
    </location>
</feature>
<accession>A0A1I0ZX94</accession>
<dbReference type="AlphaFoldDB" id="A0A1I0ZX94"/>
<name>A0A1I0ZX94_9CLOT</name>
<evidence type="ECO:0000313" key="2">
    <source>
        <dbReference type="EMBL" id="SFB30384.1"/>
    </source>
</evidence>
<dbReference type="Proteomes" id="UP000198619">
    <property type="component" value="Unassembled WGS sequence"/>
</dbReference>
<gene>
    <name evidence="2" type="ORF">SAMN04488528_102712</name>
</gene>
<dbReference type="GO" id="GO:0016747">
    <property type="term" value="F:acyltransferase activity, transferring groups other than amino-acyl groups"/>
    <property type="evidence" value="ECO:0007669"/>
    <property type="project" value="InterPro"/>
</dbReference>
<evidence type="ECO:0000313" key="3">
    <source>
        <dbReference type="Proteomes" id="UP000198619"/>
    </source>
</evidence>
<dbReference type="Pfam" id="PF00583">
    <property type="entry name" value="Acetyltransf_1"/>
    <property type="match status" value="1"/>
</dbReference>
<sequence length="173" mass="21028">MKFIRMNDVKSTCWSKAWKIYINSFPLFEQRKIEDQIEILKDYRYHCIVVCEEESIIGILFYWEWDNYIYIEHLAISSDLRGRNYGSKILKEFCKNNKCIILEIDPPVDDISIKRLKFYSNLEFRLQEFDHVHPPYRKGYKGHNLKVLGYNIILSKRNYDDFNTFLKEEIMKC</sequence>
<dbReference type="Gene3D" id="3.40.630.30">
    <property type="match status" value="1"/>
</dbReference>
<dbReference type="PROSITE" id="PS51186">
    <property type="entry name" value="GNAT"/>
    <property type="match status" value="1"/>
</dbReference>
<dbReference type="SUPFAM" id="SSF55729">
    <property type="entry name" value="Acyl-CoA N-acyltransferases (Nat)"/>
    <property type="match status" value="1"/>
</dbReference>